<dbReference type="RefSeq" id="WP_099287563.1">
    <property type="nucleotide sequence ID" value="NZ_BEWP01000021.1"/>
</dbReference>
<gene>
    <name evidence="1" type="ORF">GCM10007870_21880</name>
</gene>
<dbReference type="Pfam" id="PF13531">
    <property type="entry name" value="SBP_bac_11"/>
    <property type="match status" value="1"/>
</dbReference>
<dbReference type="EMBL" id="BSNV01000018">
    <property type="protein sequence ID" value="GLQ66604.1"/>
    <property type="molecule type" value="Genomic_DNA"/>
</dbReference>
<reference evidence="2" key="1">
    <citation type="journal article" date="2019" name="Int. J. Syst. Evol. Microbiol.">
        <title>The Global Catalogue of Microorganisms (GCM) 10K type strain sequencing project: providing services to taxonomists for standard genome sequencing and annotation.</title>
        <authorList>
            <consortium name="The Broad Institute Genomics Platform"/>
            <consortium name="The Broad Institute Genome Sequencing Center for Infectious Disease"/>
            <person name="Wu L."/>
            <person name="Ma J."/>
        </authorList>
    </citation>
    <scope>NUCLEOTIDE SEQUENCE [LARGE SCALE GENOMIC DNA]</scope>
    <source>
        <strain evidence="2">NBRC 3266</strain>
    </source>
</reference>
<sequence length="230" mass="24157">MSDPIHLKVALVVKGAFDSGLVQDFVVSTGIDVEIDWAPTTVILADIENGARPDGVIITNGALNNLVDRGLMNSEDIIPVVSSRIGVGVRAGSQHPDIATVKSFILTLTSARSVAYSLGGQSGLYFGPLLDRLGIAEGVNAKATLIPAGFTGEKLLTGEADIAIQQISELKAVQGVEVVGGLPDEVQKVTAFSGAPLSESVLRKDVLRFLNFLSCKGAVERFSQFGLDPR</sequence>
<dbReference type="GeneID" id="76195879"/>
<dbReference type="PANTHER" id="PTHR30632">
    <property type="entry name" value="MOLYBDATE-BINDING PERIPLASMIC PROTEIN"/>
    <property type="match status" value="1"/>
</dbReference>
<evidence type="ECO:0000313" key="1">
    <source>
        <dbReference type="EMBL" id="GLQ66604.1"/>
    </source>
</evidence>
<protein>
    <submittedName>
        <fullName evidence="1">Molybdate ABC transporter substrate-binding protein</fullName>
    </submittedName>
</protein>
<name>A0ABQ5WT95_9PROT</name>
<evidence type="ECO:0000313" key="2">
    <source>
        <dbReference type="Proteomes" id="UP001156629"/>
    </source>
</evidence>
<dbReference type="PANTHER" id="PTHR30632:SF11">
    <property type="entry name" value="BLR4797 PROTEIN"/>
    <property type="match status" value="1"/>
</dbReference>
<comment type="caution">
    <text evidence="1">The sequence shown here is derived from an EMBL/GenBank/DDBJ whole genome shotgun (WGS) entry which is preliminary data.</text>
</comment>
<accession>A0ABQ5WT95</accession>
<organism evidence="1 2">
    <name type="scientific">Gluconobacter kondonii</name>
    <dbReference type="NCBI Taxonomy" id="941463"/>
    <lineage>
        <taxon>Bacteria</taxon>
        <taxon>Pseudomonadati</taxon>
        <taxon>Pseudomonadota</taxon>
        <taxon>Alphaproteobacteria</taxon>
        <taxon>Acetobacterales</taxon>
        <taxon>Acetobacteraceae</taxon>
        <taxon>Gluconobacter</taxon>
    </lineage>
</organism>
<dbReference type="InterPro" id="IPR050682">
    <property type="entry name" value="ModA/WtpA"/>
</dbReference>
<dbReference type="SUPFAM" id="SSF53850">
    <property type="entry name" value="Periplasmic binding protein-like II"/>
    <property type="match status" value="1"/>
</dbReference>
<keyword evidence="2" id="KW-1185">Reference proteome</keyword>
<dbReference type="Gene3D" id="3.40.190.10">
    <property type="entry name" value="Periplasmic binding protein-like II"/>
    <property type="match status" value="2"/>
</dbReference>
<dbReference type="Proteomes" id="UP001156629">
    <property type="component" value="Unassembled WGS sequence"/>
</dbReference>
<proteinExistence type="predicted"/>